<dbReference type="RefSeq" id="WP_072792603.1">
    <property type="nucleotide sequence ID" value="NZ_FQUL01000056.1"/>
</dbReference>
<evidence type="ECO:0000313" key="1">
    <source>
        <dbReference type="EMBL" id="SHF01249.1"/>
    </source>
</evidence>
<evidence type="ECO:0000313" key="2">
    <source>
        <dbReference type="Proteomes" id="UP000184295"/>
    </source>
</evidence>
<protein>
    <submittedName>
        <fullName evidence="1">Uncharacterized protein</fullName>
    </submittedName>
</protein>
<gene>
    <name evidence="1" type="ORF">SAMN02745225_02252</name>
</gene>
<name>A0A1M4Y6F1_9ACTN</name>
<keyword evidence="2" id="KW-1185">Reference proteome</keyword>
<organism evidence="1 2">
    <name type="scientific">Ferrithrix thermotolerans DSM 19514</name>
    <dbReference type="NCBI Taxonomy" id="1121881"/>
    <lineage>
        <taxon>Bacteria</taxon>
        <taxon>Bacillati</taxon>
        <taxon>Actinomycetota</taxon>
        <taxon>Acidimicrobiia</taxon>
        <taxon>Acidimicrobiales</taxon>
        <taxon>Acidimicrobiaceae</taxon>
        <taxon>Ferrithrix</taxon>
    </lineage>
</organism>
<dbReference type="AlphaFoldDB" id="A0A1M4Y6F1"/>
<sequence>MRLSSVIRGGAYIALAAGVSGFGTNMALTSAHISTRASSIGSQELRPEYYIYPTYLVSKNFEGYYSGDWQQCGFATQQRAVTSQGCQRAVTVSEQIGGSVTIPVGAISGAVGFDVSYSQVEGYNYTVSIPPGEWGAIGMGFEYAQYYTVVKQGQCNVSTGLCSNWTYSYNTVQDHIAPTGKFFPYQYVL</sequence>
<dbReference type="Proteomes" id="UP000184295">
    <property type="component" value="Unassembled WGS sequence"/>
</dbReference>
<dbReference type="EMBL" id="FQUL01000056">
    <property type="protein sequence ID" value="SHF01249.1"/>
    <property type="molecule type" value="Genomic_DNA"/>
</dbReference>
<proteinExistence type="predicted"/>
<reference evidence="2" key="1">
    <citation type="submission" date="2016-11" db="EMBL/GenBank/DDBJ databases">
        <authorList>
            <person name="Varghese N."/>
            <person name="Submissions S."/>
        </authorList>
    </citation>
    <scope>NUCLEOTIDE SEQUENCE [LARGE SCALE GENOMIC DNA]</scope>
    <source>
        <strain evidence="2">DSM 19514</strain>
    </source>
</reference>
<accession>A0A1M4Y6F1</accession>